<accession>A0ABZ3IGY1</accession>
<protein>
    <recommendedName>
        <fullName evidence="1">Helix-turn-helix domain-containing protein</fullName>
    </recommendedName>
</protein>
<dbReference type="Pfam" id="PF12728">
    <property type="entry name" value="HTH_17"/>
    <property type="match status" value="1"/>
</dbReference>
<reference evidence="2" key="1">
    <citation type="submission" date="2024-05" db="EMBL/GenBank/DDBJ databases">
        <title>Isolation and characterization of Sporomusa carbonis sp. nov., a carboxydotrophic hydrogenogen in the genus of Sporomusa isolated from a charcoal burning pile.</title>
        <authorList>
            <person name="Boeer T."/>
            <person name="Rosenbaum F."/>
            <person name="Eysell L."/>
            <person name="Mueller V."/>
            <person name="Daniel R."/>
            <person name="Poehlein A."/>
        </authorList>
    </citation>
    <scope>NUCLEOTIDE SEQUENCE [LARGE SCALE GENOMIC DNA]</scope>
    <source>
        <strain evidence="2">DSM 10669</strain>
    </source>
</reference>
<dbReference type="InterPro" id="IPR041657">
    <property type="entry name" value="HTH_17"/>
</dbReference>
<evidence type="ECO:0000313" key="3">
    <source>
        <dbReference type="Proteomes" id="UP000216752"/>
    </source>
</evidence>
<feature type="domain" description="Helix-turn-helix" evidence="1">
    <location>
        <begin position="6"/>
        <end position="50"/>
    </location>
</feature>
<evidence type="ECO:0000259" key="1">
    <source>
        <dbReference type="Pfam" id="PF12728"/>
    </source>
</evidence>
<dbReference type="Proteomes" id="UP000216752">
    <property type="component" value="Chromosome"/>
</dbReference>
<evidence type="ECO:0000313" key="2">
    <source>
        <dbReference type="EMBL" id="XFO64875.1"/>
    </source>
</evidence>
<dbReference type="EMBL" id="CP155573">
    <property type="protein sequence ID" value="XFO64875.1"/>
    <property type="molecule type" value="Genomic_DNA"/>
</dbReference>
<gene>
    <name evidence="2" type="ORF">SPSIL_009840</name>
</gene>
<dbReference type="RefSeq" id="WP_094602864.1">
    <property type="nucleotide sequence ID" value="NZ_CP155573.1"/>
</dbReference>
<sequence>MEKKAYNTKEIQELTGLGRDAVLKLLKTGKLVRVGRRWLISVQALDSFLNGYE</sequence>
<organism evidence="2 3">
    <name type="scientific">Sporomusa silvacetica DSM 10669</name>
    <dbReference type="NCBI Taxonomy" id="1123289"/>
    <lineage>
        <taxon>Bacteria</taxon>
        <taxon>Bacillati</taxon>
        <taxon>Bacillota</taxon>
        <taxon>Negativicutes</taxon>
        <taxon>Selenomonadales</taxon>
        <taxon>Sporomusaceae</taxon>
        <taxon>Sporomusa</taxon>
    </lineage>
</organism>
<name>A0ABZ3IGY1_9FIRM</name>
<proteinExistence type="predicted"/>
<keyword evidence="3" id="KW-1185">Reference proteome</keyword>